<feature type="non-terminal residue" evidence="1">
    <location>
        <position position="1"/>
    </location>
</feature>
<proteinExistence type="predicted"/>
<evidence type="ECO:0000313" key="2">
    <source>
        <dbReference type="Proteomes" id="UP000789901"/>
    </source>
</evidence>
<dbReference type="Proteomes" id="UP000789901">
    <property type="component" value="Unassembled WGS sequence"/>
</dbReference>
<dbReference type="EMBL" id="CAJVQB010060538">
    <property type="protein sequence ID" value="CAG8839493.1"/>
    <property type="molecule type" value="Genomic_DNA"/>
</dbReference>
<accession>A0ABN7WU64</accession>
<keyword evidence="2" id="KW-1185">Reference proteome</keyword>
<reference evidence="1 2" key="1">
    <citation type="submission" date="2021-06" db="EMBL/GenBank/DDBJ databases">
        <authorList>
            <person name="Kallberg Y."/>
            <person name="Tangrot J."/>
            <person name="Rosling A."/>
        </authorList>
    </citation>
    <scope>NUCLEOTIDE SEQUENCE [LARGE SCALE GENOMIC DNA]</scope>
    <source>
        <strain evidence="1 2">120-4 pot B 10/14</strain>
    </source>
</reference>
<comment type="caution">
    <text evidence="1">The sequence shown here is derived from an EMBL/GenBank/DDBJ whole genome shotgun (WGS) entry which is preliminary data.</text>
</comment>
<evidence type="ECO:0000313" key="1">
    <source>
        <dbReference type="EMBL" id="CAG8839493.1"/>
    </source>
</evidence>
<gene>
    <name evidence="1" type="ORF">GMARGA_LOCUS34474</name>
</gene>
<name>A0ABN7WU64_GIGMA</name>
<protein>
    <submittedName>
        <fullName evidence="1">37659_t:CDS:1</fullName>
    </submittedName>
</protein>
<organism evidence="1 2">
    <name type="scientific">Gigaspora margarita</name>
    <dbReference type="NCBI Taxonomy" id="4874"/>
    <lineage>
        <taxon>Eukaryota</taxon>
        <taxon>Fungi</taxon>
        <taxon>Fungi incertae sedis</taxon>
        <taxon>Mucoromycota</taxon>
        <taxon>Glomeromycotina</taxon>
        <taxon>Glomeromycetes</taxon>
        <taxon>Diversisporales</taxon>
        <taxon>Gigasporaceae</taxon>
        <taxon>Gigaspora</taxon>
    </lineage>
</organism>
<sequence length="71" mass="8067">LEDVEFLGWGGFGGSLFLWNRELGISFGYTMNAIKMSTFGDNRSWSVLKEIVNVVKKLKKEQSESSFSKNQ</sequence>